<evidence type="ECO:0000313" key="2">
    <source>
        <dbReference type="EMBL" id="RUM96079.1"/>
    </source>
</evidence>
<evidence type="ECO:0000313" key="3">
    <source>
        <dbReference type="Proteomes" id="UP000281647"/>
    </source>
</evidence>
<protein>
    <submittedName>
        <fullName evidence="2">NnrS family protein</fullName>
    </submittedName>
</protein>
<feature type="transmembrane region" description="Helical" evidence="1">
    <location>
        <begin position="177"/>
        <end position="194"/>
    </location>
</feature>
<feature type="transmembrane region" description="Helical" evidence="1">
    <location>
        <begin position="85"/>
        <end position="106"/>
    </location>
</feature>
<sequence>MAIPRLRDYTGPAILCYGFRPFFLLGAAYAGLSILFWIPAYMGHIETFSAFAPVDWHIHEMLFGYLTAIITGFLLTAIPNWTGRLPVLGLPLLVLIVIWIAGRFAVFFSASIGWQVAAVIDAAFLAAVAVAAAREIIAGKNWRNLKVLIPVAILLIANICFHIESHAAGLSDISRRLGMAAAIVLIMIIGGRIIPSFTRNWLVRENPGRLPIPFNRFDGAAIAISAVALASWCFLPDHAGTAAALSLAALFQALRLARWAGDRTFSDPLVLILHIAYAFVPIGLALLSLSIFIPETVPLAAAYHALGGGAIGAMTLSVMTRATLGHTGRDLKADTSTCIIYVAVVLGALTRIIAAFLPAETTLLHVAATSWSGAFLYYALYYGGMLVRPRLKARQPNPSPS</sequence>
<feature type="transmembrane region" description="Helical" evidence="1">
    <location>
        <begin position="269"/>
        <end position="293"/>
    </location>
</feature>
<feature type="transmembrane region" description="Helical" evidence="1">
    <location>
        <begin position="299"/>
        <end position="318"/>
    </location>
</feature>
<dbReference type="OrthoDB" id="9770040at2"/>
<gene>
    <name evidence="2" type="ORF">EET67_19695</name>
</gene>
<feature type="transmembrane region" description="Helical" evidence="1">
    <location>
        <begin position="145"/>
        <end position="165"/>
    </location>
</feature>
<dbReference type="InterPro" id="IPR010266">
    <property type="entry name" value="NnrS"/>
</dbReference>
<proteinExistence type="predicted"/>
<keyword evidence="1" id="KW-0812">Transmembrane</keyword>
<dbReference type="RefSeq" id="WP_128625332.1">
    <property type="nucleotide sequence ID" value="NZ_ML133512.1"/>
</dbReference>
<feature type="transmembrane region" description="Helical" evidence="1">
    <location>
        <begin position="112"/>
        <end position="133"/>
    </location>
</feature>
<organism evidence="2 3">
    <name type="scientific">Borborobacter arsenicus</name>
    <dbReference type="NCBI Taxonomy" id="1851146"/>
    <lineage>
        <taxon>Bacteria</taxon>
        <taxon>Pseudomonadati</taxon>
        <taxon>Pseudomonadota</taxon>
        <taxon>Alphaproteobacteria</taxon>
        <taxon>Hyphomicrobiales</taxon>
        <taxon>Phyllobacteriaceae</taxon>
        <taxon>Borborobacter</taxon>
    </lineage>
</organism>
<feature type="transmembrane region" description="Helical" evidence="1">
    <location>
        <begin position="62"/>
        <end position="78"/>
    </location>
</feature>
<feature type="transmembrane region" description="Helical" evidence="1">
    <location>
        <begin position="363"/>
        <end position="384"/>
    </location>
</feature>
<keyword evidence="3" id="KW-1185">Reference proteome</keyword>
<dbReference type="EMBL" id="RKST01000023">
    <property type="protein sequence ID" value="RUM96079.1"/>
    <property type="molecule type" value="Genomic_DNA"/>
</dbReference>
<accession>A0A432V1M9</accession>
<keyword evidence="1" id="KW-1133">Transmembrane helix</keyword>
<feature type="transmembrane region" description="Helical" evidence="1">
    <location>
        <begin position="21"/>
        <end position="42"/>
    </location>
</feature>
<comment type="caution">
    <text evidence="2">The sequence shown here is derived from an EMBL/GenBank/DDBJ whole genome shotgun (WGS) entry which is preliminary data.</text>
</comment>
<dbReference type="Proteomes" id="UP000281647">
    <property type="component" value="Unassembled WGS sequence"/>
</dbReference>
<evidence type="ECO:0000256" key="1">
    <source>
        <dbReference type="SAM" id="Phobius"/>
    </source>
</evidence>
<dbReference type="Pfam" id="PF05940">
    <property type="entry name" value="NnrS"/>
    <property type="match status" value="1"/>
</dbReference>
<reference evidence="2 3" key="1">
    <citation type="submission" date="2018-11" db="EMBL/GenBank/DDBJ databases">
        <title>Pseudaminobacter arsenicus sp. nov., an arsenic-resistant bacterium isolated from arsenic-rich aquifers.</title>
        <authorList>
            <person name="Mu Y."/>
        </authorList>
    </citation>
    <scope>NUCLEOTIDE SEQUENCE [LARGE SCALE GENOMIC DNA]</scope>
    <source>
        <strain evidence="2 3">CB3</strain>
    </source>
</reference>
<name>A0A432V1M9_9HYPH</name>
<feature type="transmembrane region" description="Helical" evidence="1">
    <location>
        <begin position="338"/>
        <end position="357"/>
    </location>
</feature>
<dbReference type="AlphaFoldDB" id="A0A432V1M9"/>
<keyword evidence="1" id="KW-0472">Membrane</keyword>